<feature type="compositionally biased region" description="Polar residues" evidence="1">
    <location>
        <begin position="43"/>
        <end position="65"/>
    </location>
</feature>
<feature type="region of interest" description="Disordered" evidence="1">
    <location>
        <begin position="1"/>
        <end position="65"/>
    </location>
</feature>
<keyword evidence="3" id="KW-1185">Reference proteome</keyword>
<evidence type="ECO:0000313" key="3">
    <source>
        <dbReference type="Proteomes" id="UP000187429"/>
    </source>
</evidence>
<proteinExistence type="predicted"/>
<dbReference type="OrthoDB" id="10385477at2759"/>
<protein>
    <submittedName>
        <fullName evidence="2">Uncharacterized protein</fullName>
    </submittedName>
</protein>
<evidence type="ECO:0000313" key="2">
    <source>
        <dbReference type="EMBL" id="OMJ08638.1"/>
    </source>
</evidence>
<name>A0A1R1X1Y5_9FUNG</name>
<reference evidence="3" key="1">
    <citation type="submission" date="2017-01" db="EMBL/GenBank/DDBJ databases">
        <authorList>
            <person name="Wang Y."/>
            <person name="White M."/>
            <person name="Kvist S."/>
            <person name="Moncalvo J.-M."/>
        </authorList>
    </citation>
    <scope>NUCLEOTIDE SEQUENCE [LARGE SCALE GENOMIC DNA]</scope>
    <source>
        <strain evidence="3">ID-206-W2</strain>
    </source>
</reference>
<feature type="compositionally biased region" description="Polar residues" evidence="1">
    <location>
        <begin position="18"/>
        <end position="27"/>
    </location>
</feature>
<sequence length="286" mass="31772">MSGSKKHAASDSEPDQNIHVQHSSDSKNSNKRLKTQEPDQDLITPTSSNAPSSSKLNDTSFDTNNNEDALGEIEFNKNELNQMLPKEIYAHALTEINLNTSDSRLVATRLLEEAIAKYEQLLSPSSPENSPEASVSKTQFRLDYFTTLITAAEYIGYIEYAKTASSVIKALKNEINARNLNQVPGNSSVVSDLLVCAYTCKAEILAAVLDPKYITLIDDSEFSEHESAGENVPDSSSSDKFFGFESLFSYWETSSNYKKYPEFATSTFKSSYSALEKPKVNHTHYI</sequence>
<evidence type="ECO:0000256" key="1">
    <source>
        <dbReference type="SAM" id="MobiDB-lite"/>
    </source>
</evidence>
<comment type="caution">
    <text evidence="2">The sequence shown here is derived from an EMBL/GenBank/DDBJ whole genome shotgun (WGS) entry which is preliminary data.</text>
</comment>
<accession>A0A1R1X1Y5</accession>
<dbReference type="Proteomes" id="UP000187429">
    <property type="component" value="Unassembled WGS sequence"/>
</dbReference>
<dbReference type="EMBL" id="LSSM01007338">
    <property type="protein sequence ID" value="OMJ08638.1"/>
    <property type="molecule type" value="Genomic_DNA"/>
</dbReference>
<organism evidence="2 3">
    <name type="scientific">Smittium culicis</name>
    <dbReference type="NCBI Taxonomy" id="133412"/>
    <lineage>
        <taxon>Eukaryota</taxon>
        <taxon>Fungi</taxon>
        <taxon>Fungi incertae sedis</taxon>
        <taxon>Zoopagomycota</taxon>
        <taxon>Kickxellomycotina</taxon>
        <taxon>Harpellomycetes</taxon>
        <taxon>Harpellales</taxon>
        <taxon>Legeriomycetaceae</taxon>
        <taxon>Smittium</taxon>
    </lineage>
</organism>
<dbReference type="AlphaFoldDB" id="A0A1R1X1Y5"/>
<gene>
    <name evidence="2" type="ORF">AYI69_g10996</name>
</gene>